<evidence type="ECO:0000256" key="2">
    <source>
        <dbReference type="SAM" id="SignalP"/>
    </source>
</evidence>
<accession>A0ABD0LL24</accession>
<dbReference type="AlphaFoldDB" id="A0ABD0LL24"/>
<keyword evidence="4" id="KW-1185">Reference proteome</keyword>
<organism evidence="3 4">
    <name type="scientific">Batillaria attramentaria</name>
    <dbReference type="NCBI Taxonomy" id="370345"/>
    <lineage>
        <taxon>Eukaryota</taxon>
        <taxon>Metazoa</taxon>
        <taxon>Spiralia</taxon>
        <taxon>Lophotrochozoa</taxon>
        <taxon>Mollusca</taxon>
        <taxon>Gastropoda</taxon>
        <taxon>Caenogastropoda</taxon>
        <taxon>Sorbeoconcha</taxon>
        <taxon>Cerithioidea</taxon>
        <taxon>Batillariidae</taxon>
        <taxon>Batillaria</taxon>
    </lineage>
</organism>
<keyword evidence="2" id="KW-0732">Signal</keyword>
<comment type="caution">
    <text evidence="3">The sequence shown here is derived from an EMBL/GenBank/DDBJ whole genome shotgun (WGS) entry which is preliminary data.</text>
</comment>
<name>A0ABD0LL24_9CAEN</name>
<evidence type="ECO:0000256" key="1">
    <source>
        <dbReference type="SAM" id="MobiDB-lite"/>
    </source>
</evidence>
<protein>
    <submittedName>
        <fullName evidence="3">Uncharacterized protein</fullName>
    </submittedName>
</protein>
<feature type="chain" id="PRO_5044820316" evidence="2">
    <location>
        <begin position="19"/>
        <end position="96"/>
    </location>
</feature>
<sequence length="96" mass="11044">MSPCFVSKCLSLVRLTVTLCPFRVLQEEFRRLYTQLELLKQRNMKLGNRHLQYKLSAMTEAANKDELPPDSTPSSPNLNGKRIVINLDDYNESTNV</sequence>
<gene>
    <name evidence="3" type="ORF">BaRGS_00008469</name>
</gene>
<dbReference type="Proteomes" id="UP001519460">
    <property type="component" value="Unassembled WGS sequence"/>
</dbReference>
<reference evidence="3 4" key="1">
    <citation type="journal article" date="2023" name="Sci. Data">
        <title>Genome assembly of the Korean intertidal mud-creeper Batillaria attramentaria.</title>
        <authorList>
            <person name="Patra A.K."/>
            <person name="Ho P.T."/>
            <person name="Jun S."/>
            <person name="Lee S.J."/>
            <person name="Kim Y."/>
            <person name="Won Y.J."/>
        </authorList>
    </citation>
    <scope>NUCLEOTIDE SEQUENCE [LARGE SCALE GENOMIC DNA]</scope>
    <source>
        <strain evidence="3">Wonlab-2016</strain>
    </source>
</reference>
<feature type="region of interest" description="Disordered" evidence="1">
    <location>
        <begin position="61"/>
        <end position="80"/>
    </location>
</feature>
<dbReference type="EMBL" id="JACVVK020000038">
    <property type="protein sequence ID" value="KAK7500246.1"/>
    <property type="molecule type" value="Genomic_DNA"/>
</dbReference>
<evidence type="ECO:0000313" key="3">
    <source>
        <dbReference type="EMBL" id="KAK7500246.1"/>
    </source>
</evidence>
<feature type="signal peptide" evidence="2">
    <location>
        <begin position="1"/>
        <end position="18"/>
    </location>
</feature>
<proteinExistence type="predicted"/>
<evidence type="ECO:0000313" key="4">
    <source>
        <dbReference type="Proteomes" id="UP001519460"/>
    </source>
</evidence>